<keyword evidence="4" id="KW-1185">Reference proteome</keyword>
<sequence length="464" mass="52423">GRRQGSHSALTPLPFCHHRSICLSLTAPEGYYHIETPSLRSSLYPCLVVYPTDRKAIPRVQEGHRRGQEMEGGKEDEEEVLRCQINEWCPMFKPHTIRTLFHPLPDPFLRYLLGLNPVSPAPHADSHSDNDDDAPPPFLLPRPASGRDPLPRPAAGIDPTSLLDCSSQLSVSDEDEAEADSAPSFPDLEAAVERSIAALGGAAFPKLNWSAPKDAAWISADGTLRCSSFADVALLLHSSDSIAHDLSSRPLPSSSSSFPPFTFYLALRKWYPSLRPEMEFRCFARCRRLIAISQREVTNFYPALLDRRHHILPLIQTFFSEVVGPTFESQNYTFDVYVTSDGRVKLIDFNPWRAFTLPLLFAWEELEEEAFNSKEEEADKEQGEEARLVEFRIVESQCGVRPGLKTAVPYDYLDTGEGSGWDQFLRRADEELRKQAQTTLHTKRSNLRQQSINRLRALFEYCTS</sequence>
<dbReference type="InterPro" id="IPR009772">
    <property type="entry name" value="CDC123"/>
</dbReference>
<evidence type="ECO:0000313" key="3">
    <source>
        <dbReference type="EMBL" id="URD74035.1"/>
    </source>
</evidence>
<dbReference type="OrthoDB" id="360540at2759"/>
<dbReference type="PANTHER" id="PTHR15323:SF6">
    <property type="entry name" value="CELL DIVISION CYCLE PROTEIN 123 HOMOLOG"/>
    <property type="match status" value="1"/>
</dbReference>
<organism evidence="3 4">
    <name type="scientific">Musa troglodytarum</name>
    <name type="common">fe'i banana</name>
    <dbReference type="NCBI Taxonomy" id="320322"/>
    <lineage>
        <taxon>Eukaryota</taxon>
        <taxon>Viridiplantae</taxon>
        <taxon>Streptophyta</taxon>
        <taxon>Embryophyta</taxon>
        <taxon>Tracheophyta</taxon>
        <taxon>Spermatophyta</taxon>
        <taxon>Magnoliopsida</taxon>
        <taxon>Liliopsida</taxon>
        <taxon>Zingiberales</taxon>
        <taxon>Musaceae</taxon>
        <taxon>Musa</taxon>
    </lineage>
</organism>
<accession>A0A9E7EB95</accession>
<name>A0A9E7EB95_9LILI</name>
<feature type="non-terminal residue" evidence="3">
    <location>
        <position position="1"/>
    </location>
</feature>
<dbReference type="Pfam" id="PF07065">
    <property type="entry name" value="D123"/>
    <property type="match status" value="1"/>
</dbReference>
<feature type="non-terminal residue" evidence="3">
    <location>
        <position position="464"/>
    </location>
</feature>
<feature type="region of interest" description="Disordered" evidence="2">
    <location>
        <begin position="121"/>
        <end position="161"/>
    </location>
</feature>
<protein>
    <submittedName>
        <fullName evidence="3">D123</fullName>
    </submittedName>
</protein>
<dbReference type="AlphaFoldDB" id="A0A9E7EB95"/>
<dbReference type="Proteomes" id="UP001055439">
    <property type="component" value="Chromosome 1"/>
</dbReference>
<dbReference type="GO" id="GO:0005737">
    <property type="term" value="C:cytoplasm"/>
    <property type="evidence" value="ECO:0007669"/>
    <property type="project" value="TreeGrafter"/>
</dbReference>
<reference evidence="3" key="1">
    <citation type="submission" date="2022-05" db="EMBL/GenBank/DDBJ databases">
        <title>The Musa troglodytarum L. genome provides insights into the mechanism of non-climacteric behaviour and enrichment of carotenoids.</title>
        <authorList>
            <person name="Wang J."/>
        </authorList>
    </citation>
    <scope>NUCLEOTIDE SEQUENCE</scope>
    <source>
        <tissue evidence="3">Leaf</tissue>
    </source>
</reference>
<dbReference type="EMBL" id="CP097502">
    <property type="protein sequence ID" value="URD74035.1"/>
    <property type="molecule type" value="Genomic_DNA"/>
</dbReference>
<proteinExistence type="inferred from homology"/>
<gene>
    <name evidence="3" type="ORF">MUK42_10054</name>
</gene>
<evidence type="ECO:0000256" key="1">
    <source>
        <dbReference type="ARBA" id="ARBA00011047"/>
    </source>
</evidence>
<evidence type="ECO:0000256" key="2">
    <source>
        <dbReference type="SAM" id="MobiDB-lite"/>
    </source>
</evidence>
<dbReference type="PANTHER" id="PTHR15323">
    <property type="entry name" value="D123 PROTEIN"/>
    <property type="match status" value="1"/>
</dbReference>
<evidence type="ECO:0000313" key="4">
    <source>
        <dbReference type="Proteomes" id="UP001055439"/>
    </source>
</evidence>
<comment type="similarity">
    <text evidence="1">Belongs to the CDC123 family.</text>
</comment>